<evidence type="ECO:0000313" key="2">
    <source>
        <dbReference type="EMBL" id="CEO58407.1"/>
    </source>
</evidence>
<dbReference type="STRING" id="104259.A0A0F7VGN5"/>
<evidence type="ECO:0000256" key="1">
    <source>
        <dbReference type="SAM" id="MobiDB-lite"/>
    </source>
</evidence>
<dbReference type="EMBL" id="CDHK01000003">
    <property type="protein sequence ID" value="CEO58407.1"/>
    <property type="molecule type" value="Genomic_DNA"/>
</dbReference>
<protein>
    <submittedName>
        <fullName evidence="2">Uncharacterized protein</fullName>
    </submittedName>
</protein>
<feature type="region of interest" description="Disordered" evidence="1">
    <location>
        <begin position="208"/>
        <end position="233"/>
    </location>
</feature>
<dbReference type="AlphaFoldDB" id="A0A0F7VGN5"/>
<sequence>MVIIDSSIWDEANPAVSCGEECVLVLPPYPLPTPSVVTFDEGFETVLNVAWETPSVTTLPDGEVKSTNGITHILQTTTITLPHMTVDELHLWPVTVPTQTTKTTIYAMVRFPPQTLVITDDPNPVSETGGTHSPVTRSITIPPYPWNTESASDSRVKPVTYTSAPDKKNGPPCINRAKCDIPCLLPIFCHGPCVKNCGGGGFAAFNDPHPLPNPEPGPDEDPDDDDDDDDDCTQTATVTDEWVSCKTIDSTSTSCTTTSYHVHIGCRATASATTTGVDACYSVDPYEDQGEDGGVPSGYVTTTDDRRITTTTREVPSTTTQRPEQTHTVDGGVLKCMSDNNDYKQGDQDHFATLDHFNSVARDVCRQEQVNFASDTNGNYGMDYGRLDTPTKPLLFFDIRKVAGNNCPPFPDFSAQNHNEETEMCLQRFATIINSCDTAANGHDYWKQGGTFTKVCMQWSLTPLS</sequence>
<feature type="compositionally biased region" description="Acidic residues" evidence="1">
    <location>
        <begin position="217"/>
        <end position="232"/>
    </location>
</feature>
<organism evidence="2 3">
    <name type="scientific">Penicillium brasilianum</name>
    <dbReference type="NCBI Taxonomy" id="104259"/>
    <lineage>
        <taxon>Eukaryota</taxon>
        <taxon>Fungi</taxon>
        <taxon>Dikarya</taxon>
        <taxon>Ascomycota</taxon>
        <taxon>Pezizomycotina</taxon>
        <taxon>Eurotiomycetes</taxon>
        <taxon>Eurotiomycetidae</taxon>
        <taxon>Eurotiales</taxon>
        <taxon>Aspergillaceae</taxon>
        <taxon>Penicillium</taxon>
    </lineage>
</organism>
<feature type="compositionally biased region" description="Polar residues" evidence="1">
    <location>
        <begin position="125"/>
        <end position="139"/>
    </location>
</feature>
<evidence type="ECO:0000313" key="3">
    <source>
        <dbReference type="Proteomes" id="UP000042958"/>
    </source>
</evidence>
<keyword evidence="3" id="KW-1185">Reference proteome</keyword>
<proteinExistence type="predicted"/>
<dbReference type="Proteomes" id="UP000042958">
    <property type="component" value="Unassembled WGS sequence"/>
</dbReference>
<feature type="region of interest" description="Disordered" evidence="1">
    <location>
        <begin position="119"/>
        <end position="152"/>
    </location>
</feature>
<dbReference type="OrthoDB" id="73875at2759"/>
<name>A0A0F7VGN5_PENBI</name>
<reference evidence="3" key="1">
    <citation type="journal article" date="2015" name="Genome Announc.">
        <title>Draft genome sequence of the fungus Penicillium brasilianum MG11.</title>
        <authorList>
            <person name="Horn F."/>
            <person name="Linde J."/>
            <person name="Mattern D.J."/>
            <person name="Walther G."/>
            <person name="Guthke R."/>
            <person name="Brakhage A.A."/>
            <person name="Valiante V."/>
        </authorList>
    </citation>
    <scope>NUCLEOTIDE SEQUENCE [LARGE SCALE GENOMIC DNA]</scope>
    <source>
        <strain evidence="3">MG11</strain>
    </source>
</reference>
<gene>
    <name evidence="2" type="ORF">PMG11_03136</name>
</gene>
<accession>A0A0F7VGN5</accession>